<proteinExistence type="predicted"/>
<keyword evidence="3" id="KW-1185">Reference proteome</keyword>
<protein>
    <submittedName>
        <fullName evidence="2">Uncharacterized protein</fullName>
    </submittedName>
</protein>
<dbReference type="PANTHER" id="PTHR35488">
    <property type="entry name" value="OS05G0358900 PROTEIN-RELATED"/>
    <property type="match status" value="1"/>
</dbReference>
<feature type="region of interest" description="Disordered" evidence="1">
    <location>
        <begin position="104"/>
        <end position="134"/>
    </location>
</feature>
<comment type="caution">
    <text evidence="2">The sequence shown here is derived from an EMBL/GenBank/DDBJ whole genome shotgun (WGS) entry which is preliminary data.</text>
</comment>
<organism evidence="2 3">
    <name type="scientific">Rhamnella rubrinervis</name>
    <dbReference type="NCBI Taxonomy" id="2594499"/>
    <lineage>
        <taxon>Eukaryota</taxon>
        <taxon>Viridiplantae</taxon>
        <taxon>Streptophyta</taxon>
        <taxon>Embryophyta</taxon>
        <taxon>Tracheophyta</taxon>
        <taxon>Spermatophyta</taxon>
        <taxon>Magnoliopsida</taxon>
        <taxon>eudicotyledons</taxon>
        <taxon>Gunneridae</taxon>
        <taxon>Pentapetalae</taxon>
        <taxon>rosids</taxon>
        <taxon>fabids</taxon>
        <taxon>Rosales</taxon>
        <taxon>Rhamnaceae</taxon>
        <taxon>rhamnoid group</taxon>
        <taxon>Rhamneae</taxon>
        <taxon>Rhamnella</taxon>
    </lineage>
</organism>
<feature type="compositionally biased region" description="Basic residues" evidence="1">
    <location>
        <begin position="52"/>
        <end position="61"/>
    </location>
</feature>
<dbReference type="OrthoDB" id="737456at2759"/>
<dbReference type="EMBL" id="VOIH02000003">
    <property type="protein sequence ID" value="KAF3451946.1"/>
    <property type="molecule type" value="Genomic_DNA"/>
</dbReference>
<reference evidence="2" key="1">
    <citation type="submission" date="2020-03" db="EMBL/GenBank/DDBJ databases">
        <title>A high-quality chromosome-level genome assembly of a woody plant with both climbing and erect habits, Rhamnella rubrinervis.</title>
        <authorList>
            <person name="Lu Z."/>
            <person name="Yang Y."/>
            <person name="Zhu X."/>
            <person name="Sun Y."/>
        </authorList>
    </citation>
    <scope>NUCLEOTIDE SEQUENCE</scope>
    <source>
        <strain evidence="2">BYM</strain>
        <tissue evidence="2">Leaf</tissue>
    </source>
</reference>
<evidence type="ECO:0000313" key="2">
    <source>
        <dbReference type="EMBL" id="KAF3451946.1"/>
    </source>
</evidence>
<evidence type="ECO:0000313" key="3">
    <source>
        <dbReference type="Proteomes" id="UP000796880"/>
    </source>
</evidence>
<sequence>MNKSHVYPKHETNDYDPHADFNQFLQEAKRYIKETNPQASSTCPVEEEAAKRSSRLNREKKKKKLWKKLLLPWWRSSDKKMSSTGMELPAINSQVSNAKRVCVSGPVHSSSGNANDGRHSRRPTSGPLTTLFNPTRKADNEIPYMCLNQLPSPRGGHSYGPVYMVT</sequence>
<feature type="region of interest" description="Disordered" evidence="1">
    <location>
        <begin position="35"/>
        <end position="61"/>
    </location>
</feature>
<dbReference type="Proteomes" id="UP000796880">
    <property type="component" value="Unassembled WGS sequence"/>
</dbReference>
<evidence type="ECO:0000256" key="1">
    <source>
        <dbReference type="SAM" id="MobiDB-lite"/>
    </source>
</evidence>
<gene>
    <name evidence="2" type="ORF">FNV43_RR08042</name>
</gene>
<dbReference type="PANTHER" id="PTHR35488:SF4">
    <property type="entry name" value="DUF4005 DOMAIN-CONTAINING PROTEIN"/>
    <property type="match status" value="1"/>
</dbReference>
<name>A0A8K0HGD8_9ROSA</name>
<dbReference type="AlphaFoldDB" id="A0A8K0HGD8"/>
<accession>A0A8K0HGD8</accession>